<proteinExistence type="predicted"/>
<dbReference type="AlphaFoldDB" id="R8ASE1"/>
<evidence type="ECO:0000313" key="2">
    <source>
        <dbReference type="Proteomes" id="UP000014012"/>
    </source>
</evidence>
<evidence type="ECO:0000313" key="1">
    <source>
        <dbReference type="EMBL" id="EON89254.1"/>
    </source>
</evidence>
<dbReference type="Proteomes" id="UP000014012">
    <property type="component" value="Unassembled WGS sequence"/>
</dbReference>
<name>R8ASE1_PLESH</name>
<dbReference type="HOGENOM" id="CLU_183627_0_0_6"/>
<dbReference type="EMBL" id="AQQO01000041">
    <property type="protein sequence ID" value="EON89254.1"/>
    <property type="molecule type" value="Genomic_DNA"/>
</dbReference>
<dbReference type="EC" id="2.2.1.6" evidence="1"/>
<organism evidence="1 2">
    <name type="scientific">Plesiomonas shigelloides 302-73</name>
    <dbReference type="NCBI Taxonomy" id="1315976"/>
    <lineage>
        <taxon>Bacteria</taxon>
        <taxon>Pseudomonadati</taxon>
        <taxon>Pseudomonadota</taxon>
        <taxon>Gammaproteobacteria</taxon>
        <taxon>Enterobacterales</taxon>
        <taxon>Enterobacteriaceae</taxon>
        <taxon>Plesiomonas</taxon>
    </lineage>
</organism>
<comment type="caution">
    <text evidence="1">The sequence shown here is derived from an EMBL/GenBank/DDBJ whole genome shotgun (WGS) entry which is preliminary data.</text>
</comment>
<gene>
    <name evidence="1" type="primary">ilvM</name>
    <name evidence="1" type="ORF">PLESHI_06454</name>
</gene>
<dbReference type="SUPFAM" id="SSF55021">
    <property type="entry name" value="ACT-like"/>
    <property type="match status" value="1"/>
</dbReference>
<dbReference type="PATRIC" id="fig|1315976.3.peg.1264"/>
<sequence>MSHTPTSHSAMHTLVVDARFCPEVAERVLRVTRHRGFQVWAMNMVLADAADRVNIELTVCSERPVEQLSAQLGKLIDVASVCLRAVQSDSNGMLAAPHPMIRA</sequence>
<reference evidence="1 2" key="1">
    <citation type="journal article" date="2013" name="Genome Announc.">
        <title>Genome Sequence of Plesiomonas shigelloides Strain 302-73 (Serotype O1).</title>
        <authorList>
            <person name="Pique N."/>
            <person name="Aquilini E."/>
            <person name="Alioto T."/>
            <person name="Minana-Galbis D."/>
            <person name="Tomas J.M."/>
        </authorList>
    </citation>
    <scope>NUCLEOTIDE SEQUENCE [LARGE SCALE GENOMIC DNA]</scope>
    <source>
        <strain evidence="1 2">302-73</strain>
    </source>
</reference>
<dbReference type="GO" id="GO:0003984">
    <property type="term" value="F:acetolactate synthase activity"/>
    <property type="evidence" value="ECO:0007669"/>
    <property type="project" value="UniProtKB-EC"/>
</dbReference>
<dbReference type="Pfam" id="PF13710">
    <property type="entry name" value="ACT_5"/>
    <property type="match status" value="1"/>
</dbReference>
<dbReference type="InterPro" id="IPR045865">
    <property type="entry name" value="ACT-like_dom_sf"/>
</dbReference>
<dbReference type="STRING" id="703.SAMEA2665130_00089"/>
<keyword evidence="1" id="KW-0808">Transferase</keyword>
<dbReference type="Gene3D" id="3.30.70.260">
    <property type="match status" value="1"/>
</dbReference>
<keyword evidence="2" id="KW-1185">Reference proteome</keyword>
<accession>R8ASE1</accession>
<dbReference type="NCBIfam" id="NF008362">
    <property type="entry name" value="PRK11152.1"/>
    <property type="match status" value="1"/>
</dbReference>
<protein>
    <submittedName>
        <fullName evidence="1">Acetolactate synthase 2 regulatory subunit</fullName>
        <ecNumber evidence="1">2.2.1.6</ecNumber>
    </submittedName>
</protein>